<evidence type="ECO:0000259" key="3">
    <source>
        <dbReference type="Pfam" id="PF06580"/>
    </source>
</evidence>
<reference evidence="4 5" key="1">
    <citation type="journal article" date="2009" name="Int. J. Syst. Evol. Microbiol.">
        <title>Paenibacillus contaminans sp. nov., isolated from a contaminated laboratory plate.</title>
        <authorList>
            <person name="Chou J.H."/>
            <person name="Lee J.H."/>
            <person name="Lin M.C."/>
            <person name="Chang P.S."/>
            <person name="Arun A.B."/>
            <person name="Young C.C."/>
            <person name="Chen W.M."/>
        </authorList>
    </citation>
    <scope>NUCLEOTIDE SEQUENCE [LARGE SCALE GENOMIC DNA]</scope>
    <source>
        <strain evidence="4 5">CKOBP-6</strain>
    </source>
</reference>
<dbReference type="Gene3D" id="3.30.565.10">
    <property type="entry name" value="Histidine kinase-like ATPase, C-terminal domain"/>
    <property type="match status" value="1"/>
</dbReference>
<organism evidence="4 5">
    <name type="scientific">Paenibacillus contaminans</name>
    <dbReference type="NCBI Taxonomy" id="450362"/>
    <lineage>
        <taxon>Bacteria</taxon>
        <taxon>Bacillati</taxon>
        <taxon>Bacillota</taxon>
        <taxon>Bacilli</taxon>
        <taxon>Bacillales</taxon>
        <taxon>Paenibacillaceae</taxon>
        <taxon>Paenibacillus</taxon>
    </lineage>
</organism>
<dbReference type="AlphaFoldDB" id="A0A329MQ63"/>
<feature type="domain" description="Signal transduction histidine kinase internal region" evidence="3">
    <location>
        <begin position="412"/>
        <end position="490"/>
    </location>
</feature>
<dbReference type="EMBL" id="QMFB01000006">
    <property type="protein sequence ID" value="RAV20883.1"/>
    <property type="molecule type" value="Genomic_DNA"/>
</dbReference>
<feature type="transmembrane region" description="Helical" evidence="1">
    <location>
        <begin position="317"/>
        <end position="336"/>
    </location>
</feature>
<dbReference type="SUPFAM" id="SSF55874">
    <property type="entry name" value="ATPase domain of HSP90 chaperone/DNA topoisomerase II/histidine kinase"/>
    <property type="match status" value="1"/>
</dbReference>
<evidence type="ECO:0000313" key="4">
    <source>
        <dbReference type="EMBL" id="RAV20883.1"/>
    </source>
</evidence>
<dbReference type="GO" id="GO:0000155">
    <property type="term" value="F:phosphorelay sensor kinase activity"/>
    <property type="evidence" value="ECO:0007669"/>
    <property type="project" value="InterPro"/>
</dbReference>
<dbReference type="InterPro" id="IPR010559">
    <property type="entry name" value="Sig_transdc_His_kin_internal"/>
</dbReference>
<proteinExistence type="predicted"/>
<feature type="transmembrane region" description="Helical" evidence="1">
    <location>
        <begin position="49"/>
        <end position="68"/>
    </location>
</feature>
<name>A0A329MQ63_9BACL</name>
<evidence type="ECO:0000256" key="1">
    <source>
        <dbReference type="SAM" id="Phobius"/>
    </source>
</evidence>
<dbReference type="InterPro" id="IPR050640">
    <property type="entry name" value="Bact_2-comp_sensor_kinase"/>
</dbReference>
<evidence type="ECO:0000259" key="2">
    <source>
        <dbReference type="Pfam" id="PF02518"/>
    </source>
</evidence>
<protein>
    <submittedName>
        <fullName evidence="4">Uncharacterized protein</fullName>
    </submittedName>
</protein>
<dbReference type="PANTHER" id="PTHR34220:SF7">
    <property type="entry name" value="SENSOR HISTIDINE KINASE YPDA"/>
    <property type="match status" value="1"/>
</dbReference>
<dbReference type="GO" id="GO:0016020">
    <property type="term" value="C:membrane"/>
    <property type="evidence" value="ECO:0007669"/>
    <property type="project" value="InterPro"/>
</dbReference>
<dbReference type="PANTHER" id="PTHR34220">
    <property type="entry name" value="SENSOR HISTIDINE KINASE YPDA"/>
    <property type="match status" value="1"/>
</dbReference>
<keyword evidence="1" id="KW-1133">Transmembrane helix</keyword>
<keyword evidence="1" id="KW-0472">Membrane</keyword>
<dbReference type="InterPro" id="IPR036890">
    <property type="entry name" value="HATPase_C_sf"/>
</dbReference>
<keyword evidence="5" id="KW-1185">Reference proteome</keyword>
<accession>A0A329MQ63</accession>
<sequence>MEGRGVSVPENKRYQSLLVALPVISYNIVKLHGGDRVDFLKKRPIKLQLLLMFFLFLTAIVLVMFVTYTQSKKMIYAKNEQYSIELMDKITQYIESQIDTIDGLLLNTGINADVHQYLKTTDLLDKIDAFQKVDMQVTRVIQLENGIVDMTIVGENGNNLNLMSDLNKKRLIMDTIAKMRDTNGTHLKPYYYGFRRIVESNVAHHYFAVGTTINNIFPIYPLGHMVVILDLETLFPKFDTMMQNSFGNFYVLDRNGIVCSSSVPEMIGNKLDLEAFANSRDDKFIVQSAELREMEGKIVNIYSKDDLFRGLDQTREVYLWILAFFVPLMCLAVWIISSNIIGPIRAFMRFIQVHQIKNIYHEQKRLKLFGYHEIMVMADKFNGMLDEIDHLTNEVVSSKTRIMALGLMKKQAELAYLKQQVNPHFLYNMLESLKGMASETGAHEIREMLGALGRMLRYSIKGREDVKLREELEIAKAYLKLQQFRFDDRFDVHIDFPDELLQAKVIKMILQPILENAITHGLEDRMVKGNLLFAGKLSPEGDIEILIKDDGLGMSQAKLEAIRAELASGDEFLDRIKNSEHLGVVNVHSRLRSVYGEPYGLTIQSAEGAGTEVVLRLPYKEG</sequence>
<evidence type="ECO:0000313" key="5">
    <source>
        <dbReference type="Proteomes" id="UP000250369"/>
    </source>
</evidence>
<dbReference type="Pfam" id="PF06580">
    <property type="entry name" value="His_kinase"/>
    <property type="match status" value="1"/>
</dbReference>
<feature type="domain" description="Histidine kinase/HSP90-like ATPase" evidence="2">
    <location>
        <begin position="506"/>
        <end position="620"/>
    </location>
</feature>
<comment type="caution">
    <text evidence="4">The sequence shown here is derived from an EMBL/GenBank/DDBJ whole genome shotgun (WGS) entry which is preliminary data.</text>
</comment>
<dbReference type="Pfam" id="PF02518">
    <property type="entry name" value="HATPase_c"/>
    <property type="match status" value="1"/>
</dbReference>
<dbReference type="Proteomes" id="UP000250369">
    <property type="component" value="Unassembled WGS sequence"/>
</dbReference>
<dbReference type="InterPro" id="IPR003594">
    <property type="entry name" value="HATPase_dom"/>
</dbReference>
<keyword evidence="1" id="KW-0812">Transmembrane</keyword>
<gene>
    <name evidence="4" type="ORF">DQG23_12380</name>
</gene>